<evidence type="ECO:0000259" key="9">
    <source>
        <dbReference type="PROSITE" id="PS50050"/>
    </source>
</evidence>
<evidence type="ECO:0000313" key="10">
    <source>
        <dbReference type="Ensembl" id="ENSOSIP00000023592.1"/>
    </source>
</evidence>
<feature type="disulfide bond" evidence="6">
    <location>
        <begin position="106"/>
        <end position="124"/>
    </location>
</feature>
<dbReference type="InterPro" id="IPR033994">
    <property type="entry name" value="TNFRSF1A_death"/>
</dbReference>
<dbReference type="FunFam" id="2.10.50.10:FF:000097">
    <property type="entry name" value="Tumor necrosis factor receptor superfamily, member 1a"/>
    <property type="match status" value="1"/>
</dbReference>
<proteinExistence type="predicted"/>
<feature type="repeat" description="TNFR-Cys" evidence="6">
    <location>
        <begin position="7"/>
        <end position="43"/>
    </location>
</feature>
<organism evidence="10 11">
    <name type="scientific">Oryzias sinensis</name>
    <name type="common">Chinese medaka</name>
    <dbReference type="NCBI Taxonomy" id="183150"/>
    <lineage>
        <taxon>Eukaryota</taxon>
        <taxon>Metazoa</taxon>
        <taxon>Chordata</taxon>
        <taxon>Craniata</taxon>
        <taxon>Vertebrata</taxon>
        <taxon>Euteleostomi</taxon>
        <taxon>Actinopterygii</taxon>
        <taxon>Neopterygii</taxon>
        <taxon>Teleostei</taxon>
        <taxon>Neoteleostei</taxon>
        <taxon>Acanthomorphata</taxon>
        <taxon>Ovalentaria</taxon>
        <taxon>Atherinomorphae</taxon>
        <taxon>Beloniformes</taxon>
        <taxon>Adrianichthyidae</taxon>
        <taxon>Oryziinae</taxon>
        <taxon>Oryzias</taxon>
    </lineage>
</organism>
<reference evidence="10" key="1">
    <citation type="submission" date="2025-08" db="UniProtKB">
        <authorList>
            <consortium name="Ensembl"/>
        </authorList>
    </citation>
    <scope>IDENTIFICATION</scope>
</reference>
<dbReference type="PANTHER" id="PTHR46861">
    <property type="entry name" value="TUMOR NECROSIS FACTOR RECEPTOR SUPERFAMILY MEMBER 1A"/>
    <property type="match status" value="1"/>
</dbReference>
<dbReference type="GO" id="GO:0043235">
    <property type="term" value="C:receptor complex"/>
    <property type="evidence" value="ECO:0007669"/>
    <property type="project" value="TreeGrafter"/>
</dbReference>
<keyword evidence="3" id="KW-0677">Repeat</keyword>
<dbReference type="PROSITE" id="PS50017">
    <property type="entry name" value="DEATH_DOMAIN"/>
    <property type="match status" value="1"/>
</dbReference>
<evidence type="ECO:0000256" key="2">
    <source>
        <dbReference type="ARBA" id="ARBA00022729"/>
    </source>
</evidence>
<dbReference type="InterPro" id="IPR011029">
    <property type="entry name" value="DEATH-like_dom_sf"/>
</dbReference>
<dbReference type="AlphaFoldDB" id="A0A8C7Y8C9"/>
<feature type="domain" description="TNFR-Cys" evidence="9">
    <location>
        <begin position="83"/>
        <end position="124"/>
    </location>
</feature>
<evidence type="ECO:0000313" key="11">
    <source>
        <dbReference type="Proteomes" id="UP000694383"/>
    </source>
</evidence>
<dbReference type="Gene3D" id="2.10.50.10">
    <property type="entry name" value="Tumor Necrosis Factor Receptor, subunit A, domain 2"/>
    <property type="match status" value="3"/>
</dbReference>
<dbReference type="SUPFAM" id="SSF47986">
    <property type="entry name" value="DEATH domain"/>
    <property type="match status" value="1"/>
</dbReference>
<keyword evidence="5" id="KW-0325">Glycoprotein</keyword>
<evidence type="ECO:0000256" key="6">
    <source>
        <dbReference type="PROSITE-ProRule" id="PRU00206"/>
    </source>
</evidence>
<feature type="transmembrane region" description="Helical" evidence="7">
    <location>
        <begin position="159"/>
        <end position="184"/>
    </location>
</feature>
<dbReference type="Ensembl" id="ENSOSIT00000024915.1">
    <property type="protein sequence ID" value="ENSOSIP00000023592.1"/>
    <property type="gene ID" value="ENSOSIG00000012404.1"/>
</dbReference>
<dbReference type="InterPro" id="IPR052493">
    <property type="entry name" value="TNFRSF1A"/>
</dbReference>
<accession>A0A8C7Y8C9</accession>
<dbReference type="GO" id="GO:0045121">
    <property type="term" value="C:membrane raft"/>
    <property type="evidence" value="ECO:0007669"/>
    <property type="project" value="TreeGrafter"/>
</dbReference>
<feature type="disulfide bond" evidence="6">
    <location>
        <begin position="46"/>
        <end position="61"/>
    </location>
</feature>
<dbReference type="GO" id="GO:0006954">
    <property type="term" value="P:inflammatory response"/>
    <property type="evidence" value="ECO:0007669"/>
    <property type="project" value="TreeGrafter"/>
</dbReference>
<keyword evidence="4 6" id="KW-1015">Disulfide bond</keyword>
<dbReference type="InterPro" id="IPR000488">
    <property type="entry name" value="Death_dom"/>
</dbReference>
<dbReference type="CDD" id="cd08313">
    <property type="entry name" value="Death_TNFR1"/>
    <property type="match status" value="1"/>
</dbReference>
<dbReference type="SMART" id="SM00005">
    <property type="entry name" value="DEATH"/>
    <property type="match status" value="1"/>
</dbReference>
<feature type="disulfide bond" evidence="6">
    <location>
        <begin position="103"/>
        <end position="116"/>
    </location>
</feature>
<dbReference type="SMART" id="SM00208">
    <property type="entry name" value="TNFR"/>
    <property type="match status" value="3"/>
</dbReference>
<feature type="domain" description="Death" evidence="8">
    <location>
        <begin position="250"/>
        <end position="328"/>
    </location>
</feature>
<reference evidence="10" key="2">
    <citation type="submission" date="2025-09" db="UniProtKB">
        <authorList>
            <consortium name="Ensembl"/>
        </authorList>
    </citation>
    <scope>IDENTIFICATION</scope>
</reference>
<feature type="repeat" description="TNFR-Cys" evidence="6">
    <location>
        <begin position="83"/>
        <end position="124"/>
    </location>
</feature>
<evidence type="ECO:0000256" key="3">
    <source>
        <dbReference type="ARBA" id="ARBA00022737"/>
    </source>
</evidence>
<evidence type="ECO:0000256" key="7">
    <source>
        <dbReference type="SAM" id="Phobius"/>
    </source>
</evidence>
<feature type="disulfide bond" evidence="6">
    <location>
        <begin position="21"/>
        <end position="34"/>
    </location>
</feature>
<keyword evidence="2" id="KW-0732">Signal</keyword>
<dbReference type="Proteomes" id="UP000694383">
    <property type="component" value="Unplaced"/>
</dbReference>
<feature type="domain" description="TNFR-Cys" evidence="9">
    <location>
        <begin position="7"/>
        <end position="43"/>
    </location>
</feature>
<evidence type="ECO:0000256" key="5">
    <source>
        <dbReference type="ARBA" id="ARBA00023180"/>
    </source>
</evidence>
<evidence type="ECO:0000256" key="1">
    <source>
        <dbReference type="ARBA" id="ARBA00022703"/>
    </source>
</evidence>
<dbReference type="GO" id="GO:0043120">
    <property type="term" value="F:tumor necrosis factor binding"/>
    <property type="evidence" value="ECO:0007669"/>
    <property type="project" value="TreeGrafter"/>
</dbReference>
<feature type="repeat" description="TNFR-Cys" evidence="6">
    <location>
        <begin position="45"/>
        <end position="82"/>
    </location>
</feature>
<dbReference type="GO" id="GO:0006915">
    <property type="term" value="P:apoptotic process"/>
    <property type="evidence" value="ECO:0007669"/>
    <property type="project" value="UniProtKB-KW"/>
</dbReference>
<evidence type="ECO:0000259" key="8">
    <source>
        <dbReference type="PROSITE" id="PS50017"/>
    </source>
</evidence>
<keyword evidence="11" id="KW-1185">Reference proteome</keyword>
<name>A0A8C7Y8C9_9TELE</name>
<dbReference type="InterPro" id="IPR001368">
    <property type="entry name" value="TNFR/NGFR_Cys_rich_reg"/>
</dbReference>
<dbReference type="GO" id="GO:0005031">
    <property type="term" value="F:tumor necrosis factor receptor activity"/>
    <property type="evidence" value="ECO:0007669"/>
    <property type="project" value="TreeGrafter"/>
</dbReference>
<keyword evidence="1" id="KW-0053">Apoptosis</keyword>
<comment type="caution">
    <text evidence="6">Lacks conserved residue(s) required for the propagation of feature annotation.</text>
</comment>
<dbReference type="PANTHER" id="PTHR46861:SF1">
    <property type="entry name" value="TUMOR NECROSIS FACTOR RECEPTOR SUPERFAMILY MEMBER 1A"/>
    <property type="match status" value="1"/>
</dbReference>
<dbReference type="PROSITE" id="PS50050">
    <property type="entry name" value="TNFR_NGFR_2"/>
    <property type="match status" value="3"/>
</dbReference>
<dbReference type="Gene3D" id="1.10.533.10">
    <property type="entry name" value="Death Domain, Fas"/>
    <property type="match status" value="1"/>
</dbReference>
<protein>
    <submittedName>
        <fullName evidence="10">Tumor necrosis factor receptor superfamily, member 1a</fullName>
    </submittedName>
</protein>
<feature type="domain" description="TNFR-Cys" evidence="9">
    <location>
        <begin position="45"/>
        <end position="82"/>
    </location>
</feature>
<dbReference type="Pfam" id="PF00020">
    <property type="entry name" value="TNFR_c6"/>
    <property type="match status" value="2"/>
</dbReference>
<sequence>QEPNQMKCPTGDYLSKNNICCNKCNPGYKLVKECPDAGHRSNCTSCPKDQYMDQINYNPNCFRCKVCKSTESPCKRDKNTVCVCKDGYYKSEIDPTAFECLKCSKCRPDEKEKQTCTRDTNTVCVCKDGHYREKNTCKPCEGNFISLVPFEGPEPRDDLMVAIVAISAVGVVMVALGVLVTHVFTKRLIKKKMPSLTSQPTDISISVLCWFSFASKLSKIADPRHRSPSPPAVPDLIYTVLDLVPVVRVKELVRSLGVRDTVIEQAEIDHRQCREAHYQMLRVWAENGSHAAGGGRGDMLHLSLVKELLEKLRQMHLGGTAEELETKYGIH</sequence>
<dbReference type="SUPFAM" id="SSF57586">
    <property type="entry name" value="TNF receptor-like"/>
    <property type="match status" value="3"/>
</dbReference>
<evidence type="ECO:0000256" key="4">
    <source>
        <dbReference type="ARBA" id="ARBA00023157"/>
    </source>
</evidence>
<dbReference type="Pfam" id="PF00531">
    <property type="entry name" value="Death"/>
    <property type="match status" value="1"/>
</dbReference>
<keyword evidence="7" id="KW-1133">Transmembrane helix</keyword>
<keyword evidence="7" id="KW-0812">Transmembrane</keyword>
<dbReference type="GeneTree" id="ENSGT00940000159540"/>
<keyword evidence="7" id="KW-0472">Membrane</keyword>